<accession>A0A852T5Y5</accession>
<proteinExistence type="inferred from homology"/>
<evidence type="ECO:0000256" key="2">
    <source>
        <dbReference type="ARBA" id="ARBA00012758"/>
    </source>
</evidence>
<evidence type="ECO:0000256" key="4">
    <source>
        <dbReference type="ARBA" id="ARBA00023295"/>
    </source>
</evidence>
<gene>
    <name evidence="6" type="ORF">BJ963_003483</name>
</gene>
<dbReference type="InterPro" id="IPR013148">
    <property type="entry name" value="Glyco_hydro_32_N"/>
</dbReference>
<dbReference type="Pfam" id="PF00251">
    <property type="entry name" value="Glyco_hydro_32N"/>
    <property type="match status" value="1"/>
</dbReference>
<name>A0A852T5Y5_9MICO</name>
<evidence type="ECO:0000256" key="3">
    <source>
        <dbReference type="ARBA" id="ARBA00022801"/>
    </source>
</evidence>
<feature type="domain" description="Glycosyl hydrolase family 32 N-terminal" evidence="5">
    <location>
        <begin position="20"/>
        <end position="225"/>
    </location>
</feature>
<comment type="caution">
    <text evidence="6">The sequence shown here is derived from an EMBL/GenBank/DDBJ whole genome shotgun (WGS) entry which is preliminary data.</text>
</comment>
<dbReference type="Proteomes" id="UP000589620">
    <property type="component" value="Unassembled WGS sequence"/>
</dbReference>
<dbReference type="InterPro" id="IPR023296">
    <property type="entry name" value="Glyco_hydro_beta-prop_sf"/>
</dbReference>
<dbReference type="AlphaFoldDB" id="A0A852T5Y5"/>
<dbReference type="PANTHER" id="PTHR43101">
    <property type="entry name" value="BETA-FRUCTOSIDASE"/>
    <property type="match status" value="1"/>
</dbReference>
<organism evidence="6 7">
    <name type="scientific">Leifsonia soli</name>
    <dbReference type="NCBI Taxonomy" id="582665"/>
    <lineage>
        <taxon>Bacteria</taxon>
        <taxon>Bacillati</taxon>
        <taxon>Actinomycetota</taxon>
        <taxon>Actinomycetes</taxon>
        <taxon>Micrococcales</taxon>
        <taxon>Microbacteriaceae</taxon>
        <taxon>Leifsonia</taxon>
    </lineage>
</organism>
<sequence length="330" mass="36193">MGFSRDGHWVWDFWVADDGDLFHLFYLHAPVSLVDPDLRHRNARIGHATSSDLIAWVDHGTVLGPGGPGDLDASATWTGSVVRDGDGAWRMFYTGSAFLSAGEITNIETIGVAVSDDLFHWRKDDRLRLQADPRWYEVLPDRTWHEEAWRDPWVFRDPEGDGWHMLITARVRDGASARDRGVVGHAVSNDLVDWRVQPPLTEPGAGFAHLEVPQSVRLGGRDWLLFSCDTAHLAGDRMAGPGGIWIAPAASPLGPFDLGAAELLLDERYYAGRVVVGRDESPHLLAFENTGEAGGFGGRITDPIALTLEADGAGGMRPRAAIDDRETETT</sequence>
<evidence type="ECO:0000313" key="6">
    <source>
        <dbReference type="EMBL" id="NYD75964.1"/>
    </source>
</evidence>
<dbReference type="EMBL" id="JACCBJ010000001">
    <property type="protein sequence ID" value="NYD75964.1"/>
    <property type="molecule type" value="Genomic_DNA"/>
</dbReference>
<keyword evidence="3 6" id="KW-0378">Hydrolase</keyword>
<dbReference type="RefSeq" id="WP_179457731.1">
    <property type="nucleotide sequence ID" value="NZ_BAAAPX010000001.1"/>
</dbReference>
<dbReference type="GO" id="GO:0005975">
    <property type="term" value="P:carbohydrate metabolic process"/>
    <property type="evidence" value="ECO:0007669"/>
    <property type="project" value="InterPro"/>
</dbReference>
<protein>
    <recommendedName>
        <fullName evidence="2">beta-fructofuranosidase</fullName>
        <ecNumber evidence="2">3.2.1.26</ecNumber>
    </recommendedName>
</protein>
<dbReference type="InterPro" id="IPR001362">
    <property type="entry name" value="Glyco_hydro_32"/>
</dbReference>
<dbReference type="SUPFAM" id="SSF75005">
    <property type="entry name" value="Arabinanase/levansucrase/invertase"/>
    <property type="match status" value="1"/>
</dbReference>
<keyword evidence="7" id="KW-1185">Reference proteome</keyword>
<dbReference type="InterPro" id="IPR051214">
    <property type="entry name" value="GH32_Enzymes"/>
</dbReference>
<dbReference type="Gene3D" id="2.115.10.20">
    <property type="entry name" value="Glycosyl hydrolase domain, family 43"/>
    <property type="match status" value="1"/>
</dbReference>
<comment type="similarity">
    <text evidence="1">Belongs to the glycosyl hydrolase 32 family.</text>
</comment>
<dbReference type="CDD" id="cd18609">
    <property type="entry name" value="GH32-like"/>
    <property type="match status" value="1"/>
</dbReference>
<evidence type="ECO:0000256" key="1">
    <source>
        <dbReference type="ARBA" id="ARBA00009902"/>
    </source>
</evidence>
<reference evidence="6 7" key="1">
    <citation type="submission" date="2020-07" db="EMBL/GenBank/DDBJ databases">
        <title>Sequencing the genomes of 1000 actinobacteria strains.</title>
        <authorList>
            <person name="Klenk H.-P."/>
        </authorList>
    </citation>
    <scope>NUCLEOTIDE SEQUENCE [LARGE SCALE GENOMIC DNA]</scope>
    <source>
        <strain evidence="6 7">DSM 23871</strain>
    </source>
</reference>
<keyword evidence="4 6" id="KW-0326">Glycosidase</keyword>
<dbReference type="GO" id="GO:0004564">
    <property type="term" value="F:beta-fructofuranosidase activity"/>
    <property type="evidence" value="ECO:0007669"/>
    <property type="project" value="UniProtKB-EC"/>
</dbReference>
<evidence type="ECO:0000313" key="7">
    <source>
        <dbReference type="Proteomes" id="UP000589620"/>
    </source>
</evidence>
<dbReference type="PANTHER" id="PTHR43101:SF1">
    <property type="entry name" value="BETA-FRUCTOSIDASE"/>
    <property type="match status" value="1"/>
</dbReference>
<evidence type="ECO:0000259" key="5">
    <source>
        <dbReference type="Pfam" id="PF00251"/>
    </source>
</evidence>
<dbReference type="SMART" id="SM00640">
    <property type="entry name" value="Glyco_32"/>
    <property type="match status" value="1"/>
</dbReference>
<dbReference type="EC" id="3.2.1.26" evidence="2"/>